<dbReference type="STRING" id="1159016.SAMN02927937_00173"/>
<dbReference type="OrthoDB" id="9806579at2"/>
<proteinExistence type="inferred from homology"/>
<dbReference type="AlphaFoldDB" id="A0A1H6J2B8"/>
<feature type="domain" description="Chorismate-utilising enzyme C-terminal" evidence="6">
    <location>
        <begin position="96"/>
        <end position="343"/>
    </location>
</feature>
<dbReference type="PANTHER" id="PTHR42839">
    <property type="entry name" value="ISOCHORISMATE SYNTHASE ENTC"/>
    <property type="match status" value="1"/>
</dbReference>
<dbReference type="EC" id="5.4.4.2" evidence="3"/>
<keyword evidence="8" id="KW-1185">Reference proteome</keyword>
<organism evidence="7 8">
    <name type="scientific">Paenimyroides marinum</name>
    <dbReference type="NCBI Taxonomy" id="1159016"/>
    <lineage>
        <taxon>Bacteria</taxon>
        <taxon>Pseudomonadati</taxon>
        <taxon>Bacteroidota</taxon>
        <taxon>Flavobacteriia</taxon>
        <taxon>Flavobacteriales</taxon>
        <taxon>Flavobacteriaceae</taxon>
        <taxon>Paenimyroides</taxon>
    </lineage>
</organism>
<evidence type="ECO:0000256" key="4">
    <source>
        <dbReference type="ARBA" id="ARBA00023235"/>
    </source>
</evidence>
<name>A0A1H6J2B8_9FLAO</name>
<gene>
    <name evidence="7" type="ORF">SAMN02927937_00173</name>
</gene>
<dbReference type="Pfam" id="PF00425">
    <property type="entry name" value="Chorismate_bind"/>
    <property type="match status" value="1"/>
</dbReference>
<dbReference type="InterPro" id="IPR004561">
    <property type="entry name" value="IsoChor_synthase"/>
</dbReference>
<evidence type="ECO:0000256" key="1">
    <source>
        <dbReference type="ARBA" id="ARBA00000799"/>
    </source>
</evidence>
<dbReference type="InterPro" id="IPR005801">
    <property type="entry name" value="ADC_synthase"/>
</dbReference>
<evidence type="ECO:0000256" key="2">
    <source>
        <dbReference type="ARBA" id="ARBA00005297"/>
    </source>
</evidence>
<accession>A0A1H6J2B8</accession>
<evidence type="ECO:0000259" key="6">
    <source>
        <dbReference type="Pfam" id="PF00425"/>
    </source>
</evidence>
<dbReference type="InterPro" id="IPR015890">
    <property type="entry name" value="Chorismate_C"/>
</dbReference>
<dbReference type="EMBL" id="FNXE01000002">
    <property type="protein sequence ID" value="SEH56040.1"/>
    <property type="molecule type" value="Genomic_DNA"/>
</dbReference>
<sequence>MNDLIKKALSEQLPFILYRKPNEESYYGWFQQTIILNKVAELTKSCFVFAPFSSDEKIVFYPEDCQLIKEKIHFSVGFSEEESSLEPSNKDKSFHVQLVSKGIEAIKSNHFEKVVLSRREEISIHSDKYEVYFQRFLKKYPTAFVYWFYHPEVGMWMGATPEQLLKINYDTVETVALAGTMIDSGIDMKDVVWGEKEQQEQQIVTDFIIDHLKSFSKKIDQTKPYTHRAGSLLHLKTDIKAELIHPENACQMVESLHPTPALCGFPKDAARDFIINNEGYNREYYGGYLGEWKFNNLDYSNKSDLFVNLRCMKIINDKAYLFLGGGINKDSNPESEYFETVNKSKTVKSIL</sequence>
<comment type="similarity">
    <text evidence="2">Belongs to the isochorismate synthase family.</text>
</comment>
<dbReference type="Gene3D" id="3.60.120.10">
    <property type="entry name" value="Anthranilate synthase"/>
    <property type="match status" value="1"/>
</dbReference>
<keyword evidence="4" id="KW-0413">Isomerase</keyword>
<dbReference type="PANTHER" id="PTHR42839:SF2">
    <property type="entry name" value="ISOCHORISMATE SYNTHASE ENTC"/>
    <property type="match status" value="1"/>
</dbReference>
<dbReference type="SUPFAM" id="SSF56322">
    <property type="entry name" value="ADC synthase"/>
    <property type="match status" value="1"/>
</dbReference>
<dbReference type="NCBIfam" id="TIGR00543">
    <property type="entry name" value="isochor_syn"/>
    <property type="match status" value="1"/>
</dbReference>
<evidence type="ECO:0000256" key="3">
    <source>
        <dbReference type="ARBA" id="ARBA00012824"/>
    </source>
</evidence>
<dbReference type="GO" id="GO:0008909">
    <property type="term" value="F:isochorismate synthase activity"/>
    <property type="evidence" value="ECO:0007669"/>
    <property type="project" value="UniProtKB-EC"/>
</dbReference>
<reference evidence="7 8" key="1">
    <citation type="submission" date="2016-10" db="EMBL/GenBank/DDBJ databases">
        <authorList>
            <person name="de Groot N.N."/>
        </authorList>
    </citation>
    <scope>NUCLEOTIDE SEQUENCE [LARGE SCALE GENOMIC DNA]</scope>
    <source>
        <strain evidence="7 8">CGMCC 1.10825</strain>
    </source>
</reference>
<dbReference type="RefSeq" id="WP_091095371.1">
    <property type="nucleotide sequence ID" value="NZ_FNXE01000002.1"/>
</dbReference>
<evidence type="ECO:0000256" key="5">
    <source>
        <dbReference type="ARBA" id="ARBA00041564"/>
    </source>
</evidence>
<evidence type="ECO:0000313" key="8">
    <source>
        <dbReference type="Proteomes" id="UP000199634"/>
    </source>
</evidence>
<protein>
    <recommendedName>
        <fullName evidence="3">isochorismate synthase</fullName>
        <ecNumber evidence="3">5.4.4.2</ecNumber>
    </recommendedName>
    <alternativeName>
        <fullName evidence="5">Isochorismate mutase</fullName>
    </alternativeName>
</protein>
<comment type="catalytic activity">
    <reaction evidence="1">
        <text>chorismate = isochorismate</text>
        <dbReference type="Rhea" id="RHEA:18985"/>
        <dbReference type="ChEBI" id="CHEBI:29748"/>
        <dbReference type="ChEBI" id="CHEBI:29780"/>
        <dbReference type="EC" id="5.4.4.2"/>
    </reaction>
</comment>
<evidence type="ECO:0000313" key="7">
    <source>
        <dbReference type="EMBL" id="SEH56040.1"/>
    </source>
</evidence>
<dbReference type="Proteomes" id="UP000199634">
    <property type="component" value="Unassembled WGS sequence"/>
</dbReference>